<feature type="transmembrane region" description="Helical" evidence="1">
    <location>
        <begin position="12"/>
        <end position="36"/>
    </location>
</feature>
<reference evidence="2 3" key="2">
    <citation type="journal article" date="2013" name="Stand. Genomic Sci.">
        <title>Complete genome sequence of Halorhodospira halophila SL1.</title>
        <authorList>
            <person name="Challacombe J.F."/>
            <person name="Majid S."/>
            <person name="Deole R."/>
            <person name="Brettin T.S."/>
            <person name="Bruce D."/>
            <person name="Delano S.F."/>
            <person name="Detter J.C."/>
            <person name="Gleasner C.D."/>
            <person name="Han C.S."/>
            <person name="Misra M."/>
            <person name="Reitenga K.G."/>
            <person name="Mikhailova N."/>
            <person name="Woyke T."/>
            <person name="Pitluck S."/>
            <person name="Nolan M."/>
            <person name="Land M.L."/>
            <person name="Saunders E."/>
            <person name="Tapia R."/>
            <person name="Lapidus A."/>
            <person name="Ivanova N."/>
            <person name="Hoff W.D."/>
        </authorList>
    </citation>
    <scope>NUCLEOTIDE SEQUENCE [LARGE SCALE GENOMIC DNA]</scope>
    <source>
        <strain evidence="3">DSM 244 / SL1</strain>
    </source>
</reference>
<dbReference type="eggNOG" id="COG4968">
    <property type="taxonomic scope" value="Bacteria"/>
</dbReference>
<name>A1WY24_HALHL</name>
<accession>A1WY24</accession>
<dbReference type="Pfam" id="PF07963">
    <property type="entry name" value="N_methyl"/>
    <property type="match status" value="1"/>
</dbReference>
<dbReference type="EMBL" id="CP000544">
    <property type="protein sequence ID" value="ABM62586.1"/>
    <property type="molecule type" value="Genomic_DNA"/>
</dbReference>
<evidence type="ECO:0000313" key="2">
    <source>
        <dbReference type="EMBL" id="ABM62586.1"/>
    </source>
</evidence>
<protein>
    <submittedName>
        <fullName evidence="2">Type IV pilin</fullName>
    </submittedName>
</protein>
<keyword evidence="3" id="KW-1185">Reference proteome</keyword>
<keyword evidence="1" id="KW-0812">Transmembrane</keyword>
<dbReference type="GO" id="GO:0043683">
    <property type="term" value="P:type IV pilus assembly"/>
    <property type="evidence" value="ECO:0007669"/>
    <property type="project" value="InterPro"/>
</dbReference>
<dbReference type="HOGENOM" id="CLU_091705_6_0_6"/>
<organism evidence="2 3">
    <name type="scientific">Halorhodospira halophila (strain DSM 244 / SL1)</name>
    <name type="common">Ectothiorhodospira halophila (strain DSM 244 / SL1)</name>
    <dbReference type="NCBI Taxonomy" id="349124"/>
    <lineage>
        <taxon>Bacteria</taxon>
        <taxon>Pseudomonadati</taxon>
        <taxon>Pseudomonadota</taxon>
        <taxon>Gammaproteobacteria</taxon>
        <taxon>Chromatiales</taxon>
        <taxon>Ectothiorhodospiraceae</taxon>
        <taxon>Halorhodospira</taxon>
    </lineage>
</organism>
<dbReference type="OrthoDB" id="5296638at2"/>
<dbReference type="Proteomes" id="UP000000647">
    <property type="component" value="Chromosome"/>
</dbReference>
<evidence type="ECO:0000313" key="3">
    <source>
        <dbReference type="Proteomes" id="UP000000647"/>
    </source>
</evidence>
<dbReference type="NCBIfam" id="TIGR02532">
    <property type="entry name" value="IV_pilin_GFxxxE"/>
    <property type="match status" value="1"/>
</dbReference>
<dbReference type="STRING" id="349124.Hhal_1822"/>
<dbReference type="SUPFAM" id="SSF54523">
    <property type="entry name" value="Pili subunits"/>
    <property type="match status" value="1"/>
</dbReference>
<dbReference type="InterPro" id="IPR045584">
    <property type="entry name" value="Pilin-like"/>
</dbReference>
<dbReference type="Gene3D" id="3.30.700.10">
    <property type="entry name" value="Glycoprotein, Type 4 Pilin"/>
    <property type="match status" value="1"/>
</dbReference>
<keyword evidence="1" id="KW-1133">Transmembrane helix</keyword>
<proteinExistence type="predicted"/>
<dbReference type="InterPro" id="IPR031982">
    <property type="entry name" value="PilE-like"/>
</dbReference>
<dbReference type="Pfam" id="PF16732">
    <property type="entry name" value="ComP_DUS"/>
    <property type="match status" value="1"/>
</dbReference>
<dbReference type="PROSITE" id="PS00409">
    <property type="entry name" value="PROKAR_NTER_METHYL"/>
    <property type="match status" value="1"/>
</dbReference>
<dbReference type="AlphaFoldDB" id="A1WY24"/>
<sequence length="138" mass="15198">MKRVGQRVRVAGFSLVELMIVLAILAILVAIAYPFYGQYKVQADRSDATATLLDTWMALERCFIQEMSYQACTDEVPELSERGLYELEIETDADGFRLTATPAPGSPQEADEACTEFTLDHRGERGSAPGAAEVCWGD</sequence>
<dbReference type="InterPro" id="IPR012902">
    <property type="entry name" value="N_methyl_site"/>
</dbReference>
<evidence type="ECO:0000256" key="1">
    <source>
        <dbReference type="SAM" id="Phobius"/>
    </source>
</evidence>
<dbReference type="KEGG" id="hha:Hhal_1822"/>
<gene>
    <name evidence="2" type="ordered locus">Hhal_1822</name>
</gene>
<dbReference type="RefSeq" id="WP_011814608.1">
    <property type="nucleotide sequence ID" value="NC_008789.1"/>
</dbReference>
<keyword evidence="1" id="KW-0472">Membrane</keyword>
<reference evidence="3" key="1">
    <citation type="submission" date="2006-12" db="EMBL/GenBank/DDBJ databases">
        <title>Complete sequence of Halorhodospira halophila SL1.</title>
        <authorList>
            <consortium name="US DOE Joint Genome Institute"/>
            <person name="Copeland A."/>
            <person name="Lucas S."/>
            <person name="Lapidus A."/>
            <person name="Barry K."/>
            <person name="Detter J.C."/>
            <person name="Glavina del Rio T."/>
            <person name="Hammon N."/>
            <person name="Israni S."/>
            <person name="Dalin E."/>
            <person name="Tice H."/>
            <person name="Pitluck S."/>
            <person name="Saunders E."/>
            <person name="Brettin T."/>
            <person name="Bruce D."/>
            <person name="Han C."/>
            <person name="Tapia R."/>
            <person name="Schmutz J."/>
            <person name="Larimer F."/>
            <person name="Land M."/>
            <person name="Hauser L."/>
            <person name="Kyrpides N."/>
            <person name="Mikhailova N."/>
            <person name="Hoff W."/>
            <person name="Richardson P."/>
        </authorList>
    </citation>
    <scope>NUCLEOTIDE SEQUENCE [LARGE SCALE GENOMIC DNA]</scope>
    <source>
        <strain evidence="3">DSM 244 / SL1</strain>
    </source>
</reference>